<dbReference type="InterPro" id="IPR008271">
    <property type="entry name" value="Ser/Thr_kinase_AS"/>
</dbReference>
<dbReference type="PROSITE" id="PS00108">
    <property type="entry name" value="PROTEIN_KINASE_ST"/>
    <property type="match status" value="1"/>
</dbReference>
<reference evidence="8 9" key="1">
    <citation type="submission" date="2020-08" db="EMBL/GenBank/DDBJ databases">
        <title>Sequencing the genomes of 1000 actinobacteria strains.</title>
        <authorList>
            <person name="Klenk H.-P."/>
        </authorList>
    </citation>
    <scope>NUCLEOTIDE SEQUENCE [LARGE SCALE GENOMIC DNA]</scope>
    <source>
        <strain evidence="8 9">DSM 45584</strain>
    </source>
</reference>
<dbReference type="SMART" id="SM00220">
    <property type="entry name" value="S_TKc"/>
    <property type="match status" value="1"/>
</dbReference>
<sequence length="528" mass="57967">MQADAVGDRYELIEEISSGGMGAIWRGFDSVLDREVAVKLIRTDAIVSAEQAEEFALRFQREARVTARIQHHGVPQVYDAVLDDSFDRLYLVMELVHGRSLRAFIDPEQPLPVSWAAAFGAQICTVLSHAHAVPVVHRDLKPDNVLVTDEGVVKVLDFGIAAILRTDVTRITATGTPIGTSQYMSPEQIQGGTVAPHSDLYALGCVLYELLCGHPVFDGDNDFTRMHQHVYDEPVPSQQVRADVPDELDSLVLELLAKVPEQRPVDAYEVYERLLPFLPTPGSRPESGTAIPTGVPDPTVMFRRPNAPRQRSIAEPVLQKTAPELAESVQQAPRTGLRESIKAAYERSDALLEEARYAQAAEMLQNVIEPAGEVLGAESLQVLSLRRRRAAILVIGGDYRLALPEFDALAAAFTRTEGAGSESAVECLQQAALCRAELGQVTAALRQFRDVLVRLRATDGDASPMAFDVRRLIGMLLLSENKVQEAWDTLQPLYDDLCLVRGKSDESAQEVRAILARIRLAEGPDGRA</sequence>
<keyword evidence="2 8" id="KW-0723">Serine/threonine-protein kinase</keyword>
<dbReference type="EMBL" id="JACHIW010000001">
    <property type="protein sequence ID" value="MBB5153712.1"/>
    <property type="molecule type" value="Genomic_DNA"/>
</dbReference>
<dbReference type="InterPro" id="IPR000719">
    <property type="entry name" value="Prot_kinase_dom"/>
</dbReference>
<evidence type="ECO:0000256" key="5">
    <source>
        <dbReference type="ARBA" id="ARBA00022777"/>
    </source>
</evidence>
<keyword evidence="9" id="KW-1185">Reference proteome</keyword>
<name>A0A840PTU1_9PSEU</name>
<accession>A0A840PTU1</accession>
<dbReference type="Pfam" id="PF00069">
    <property type="entry name" value="Pkinase"/>
    <property type="match status" value="1"/>
</dbReference>
<dbReference type="GO" id="GO:0004674">
    <property type="term" value="F:protein serine/threonine kinase activity"/>
    <property type="evidence" value="ECO:0007669"/>
    <property type="project" value="UniProtKB-KW"/>
</dbReference>
<dbReference type="FunFam" id="1.10.510.10:FF:000021">
    <property type="entry name" value="Serine/threonine protein kinase"/>
    <property type="match status" value="1"/>
</dbReference>
<dbReference type="RefSeq" id="WP_184724879.1">
    <property type="nucleotide sequence ID" value="NZ_JACHIW010000001.1"/>
</dbReference>
<keyword evidence="3" id="KW-0808">Transferase</keyword>
<dbReference type="PROSITE" id="PS50011">
    <property type="entry name" value="PROTEIN_KINASE_DOM"/>
    <property type="match status" value="1"/>
</dbReference>
<evidence type="ECO:0000256" key="4">
    <source>
        <dbReference type="ARBA" id="ARBA00022741"/>
    </source>
</evidence>
<dbReference type="SUPFAM" id="SSF56112">
    <property type="entry name" value="Protein kinase-like (PK-like)"/>
    <property type="match status" value="1"/>
</dbReference>
<gene>
    <name evidence="8" type="ORF">BJ970_001246</name>
</gene>
<evidence type="ECO:0000256" key="1">
    <source>
        <dbReference type="ARBA" id="ARBA00012513"/>
    </source>
</evidence>
<keyword evidence="6" id="KW-0067">ATP-binding</keyword>
<dbReference type="SUPFAM" id="SSF48452">
    <property type="entry name" value="TPR-like"/>
    <property type="match status" value="1"/>
</dbReference>
<dbReference type="InterPro" id="IPR011009">
    <property type="entry name" value="Kinase-like_dom_sf"/>
</dbReference>
<dbReference type="Gene3D" id="1.10.510.10">
    <property type="entry name" value="Transferase(Phosphotransferase) domain 1"/>
    <property type="match status" value="1"/>
</dbReference>
<dbReference type="PANTHER" id="PTHR43289">
    <property type="entry name" value="MITOGEN-ACTIVATED PROTEIN KINASE KINASE KINASE 20-RELATED"/>
    <property type="match status" value="1"/>
</dbReference>
<evidence type="ECO:0000259" key="7">
    <source>
        <dbReference type="PROSITE" id="PS50011"/>
    </source>
</evidence>
<keyword evidence="4" id="KW-0547">Nucleotide-binding</keyword>
<organism evidence="8 9">
    <name type="scientific">Saccharopolyspora phatthalungensis</name>
    <dbReference type="NCBI Taxonomy" id="664693"/>
    <lineage>
        <taxon>Bacteria</taxon>
        <taxon>Bacillati</taxon>
        <taxon>Actinomycetota</taxon>
        <taxon>Actinomycetes</taxon>
        <taxon>Pseudonocardiales</taxon>
        <taxon>Pseudonocardiaceae</taxon>
        <taxon>Saccharopolyspora</taxon>
    </lineage>
</organism>
<dbReference type="CDD" id="cd14014">
    <property type="entry name" value="STKc_PknB_like"/>
    <property type="match status" value="1"/>
</dbReference>
<proteinExistence type="predicted"/>
<protein>
    <recommendedName>
        <fullName evidence="1">non-specific serine/threonine protein kinase</fullName>
        <ecNumber evidence="1">2.7.11.1</ecNumber>
    </recommendedName>
</protein>
<evidence type="ECO:0000256" key="3">
    <source>
        <dbReference type="ARBA" id="ARBA00022679"/>
    </source>
</evidence>
<dbReference type="EC" id="2.7.11.1" evidence="1"/>
<dbReference type="PANTHER" id="PTHR43289:SF6">
    <property type="entry name" value="SERINE_THREONINE-PROTEIN KINASE NEKL-3"/>
    <property type="match status" value="1"/>
</dbReference>
<dbReference type="GO" id="GO:0005524">
    <property type="term" value="F:ATP binding"/>
    <property type="evidence" value="ECO:0007669"/>
    <property type="project" value="UniProtKB-KW"/>
</dbReference>
<dbReference type="Gene3D" id="3.30.200.20">
    <property type="entry name" value="Phosphorylase Kinase, domain 1"/>
    <property type="match status" value="1"/>
</dbReference>
<dbReference type="AlphaFoldDB" id="A0A840PTU1"/>
<evidence type="ECO:0000313" key="9">
    <source>
        <dbReference type="Proteomes" id="UP000584374"/>
    </source>
</evidence>
<dbReference type="Proteomes" id="UP000584374">
    <property type="component" value="Unassembled WGS sequence"/>
</dbReference>
<dbReference type="InterPro" id="IPR011990">
    <property type="entry name" value="TPR-like_helical_dom_sf"/>
</dbReference>
<keyword evidence="5 8" id="KW-0418">Kinase</keyword>
<comment type="caution">
    <text evidence="8">The sequence shown here is derived from an EMBL/GenBank/DDBJ whole genome shotgun (WGS) entry which is preliminary data.</text>
</comment>
<evidence type="ECO:0000256" key="2">
    <source>
        <dbReference type="ARBA" id="ARBA00022527"/>
    </source>
</evidence>
<feature type="domain" description="Protein kinase" evidence="7">
    <location>
        <begin position="10"/>
        <end position="278"/>
    </location>
</feature>
<dbReference type="Gene3D" id="1.25.40.10">
    <property type="entry name" value="Tetratricopeptide repeat domain"/>
    <property type="match status" value="1"/>
</dbReference>
<evidence type="ECO:0000256" key="6">
    <source>
        <dbReference type="ARBA" id="ARBA00022840"/>
    </source>
</evidence>
<evidence type="ECO:0000313" key="8">
    <source>
        <dbReference type="EMBL" id="MBB5153712.1"/>
    </source>
</evidence>